<dbReference type="Proteomes" id="UP000271683">
    <property type="component" value="Unassembled WGS sequence"/>
</dbReference>
<dbReference type="Gene3D" id="3.40.50.880">
    <property type="match status" value="1"/>
</dbReference>
<comment type="caution">
    <text evidence="2">The sequence shown here is derived from an EMBL/GenBank/DDBJ whole genome shotgun (WGS) entry which is preliminary data.</text>
</comment>
<keyword evidence="2" id="KW-0315">Glutamine amidotransferase</keyword>
<dbReference type="GO" id="GO:0005829">
    <property type="term" value="C:cytosol"/>
    <property type="evidence" value="ECO:0007669"/>
    <property type="project" value="TreeGrafter"/>
</dbReference>
<dbReference type="GO" id="GO:0016740">
    <property type="term" value="F:transferase activity"/>
    <property type="evidence" value="ECO:0007669"/>
    <property type="project" value="UniProtKB-KW"/>
</dbReference>
<protein>
    <submittedName>
        <fullName evidence="2">GMP synthase-like glutamine amidotransferase</fullName>
    </submittedName>
</protein>
<organism evidence="2 3">
    <name type="scientific">Couchioplanes caeruleus</name>
    <dbReference type="NCBI Taxonomy" id="56438"/>
    <lineage>
        <taxon>Bacteria</taxon>
        <taxon>Bacillati</taxon>
        <taxon>Actinomycetota</taxon>
        <taxon>Actinomycetes</taxon>
        <taxon>Micromonosporales</taxon>
        <taxon>Micromonosporaceae</taxon>
        <taxon>Couchioplanes</taxon>
    </lineage>
</organism>
<evidence type="ECO:0000313" key="3">
    <source>
        <dbReference type="Proteomes" id="UP000271683"/>
    </source>
</evidence>
<dbReference type="InterPro" id="IPR044992">
    <property type="entry name" value="ChyE-like"/>
</dbReference>
<keyword evidence="2" id="KW-0808">Transferase</keyword>
<reference evidence="2 3" key="1">
    <citation type="submission" date="2018-11" db="EMBL/GenBank/DDBJ databases">
        <title>Sequencing the genomes of 1000 actinobacteria strains.</title>
        <authorList>
            <person name="Klenk H.-P."/>
        </authorList>
    </citation>
    <scope>NUCLEOTIDE SEQUENCE [LARGE SCALE GENOMIC DNA]</scope>
    <source>
        <strain evidence="2 3">DSM 43634</strain>
    </source>
</reference>
<feature type="domain" description="Glutamine amidotransferase" evidence="1">
    <location>
        <begin position="63"/>
        <end position="180"/>
    </location>
</feature>
<proteinExistence type="predicted"/>
<dbReference type="CDD" id="cd01741">
    <property type="entry name" value="GATase1_1"/>
    <property type="match status" value="1"/>
</dbReference>
<evidence type="ECO:0000259" key="1">
    <source>
        <dbReference type="Pfam" id="PF00117"/>
    </source>
</evidence>
<dbReference type="EMBL" id="RJKL01000001">
    <property type="protein sequence ID" value="ROP29360.1"/>
    <property type="molecule type" value="Genomic_DNA"/>
</dbReference>
<accession>A0A3N1GGJ1</accession>
<dbReference type="SUPFAM" id="SSF52317">
    <property type="entry name" value="Class I glutamine amidotransferase-like"/>
    <property type="match status" value="1"/>
</dbReference>
<dbReference type="PANTHER" id="PTHR42695:SF5">
    <property type="entry name" value="GLUTAMINE AMIDOTRANSFERASE YLR126C-RELATED"/>
    <property type="match status" value="1"/>
</dbReference>
<dbReference type="PANTHER" id="PTHR42695">
    <property type="entry name" value="GLUTAMINE AMIDOTRANSFERASE YLR126C-RELATED"/>
    <property type="match status" value="1"/>
</dbReference>
<dbReference type="InterPro" id="IPR017926">
    <property type="entry name" value="GATASE"/>
</dbReference>
<dbReference type="AlphaFoldDB" id="A0A3N1GGJ1"/>
<name>A0A3N1GGJ1_9ACTN</name>
<sequence>MIENYPSDDLRRLGDWFTEAGLGLNVVRAHAGDPLPENLDGHVALVVLGGDQCVYADAAGNPGAPWFPALEGLLRKAVRHHVPTLGVCLGAQLLAQAHGGLVERSTAGPEIGPGLVGRRDAADTDPLFKYVPLLPDVVQWHSDEITELPIGAVLLAASTRYPHQAFRLGDRAWGVQFHIECDAAMIEGWARNDRTLLAELGYEPEVVVAATVDVLADVEEAWQPFAARFAALALGELPGADIPAPGTGRALPLLGH</sequence>
<dbReference type="Pfam" id="PF00117">
    <property type="entry name" value="GATase"/>
    <property type="match status" value="1"/>
</dbReference>
<dbReference type="InterPro" id="IPR029062">
    <property type="entry name" value="Class_I_gatase-like"/>
</dbReference>
<gene>
    <name evidence="2" type="ORF">EDD30_2152</name>
</gene>
<dbReference type="PROSITE" id="PS51273">
    <property type="entry name" value="GATASE_TYPE_1"/>
    <property type="match status" value="1"/>
</dbReference>
<evidence type="ECO:0000313" key="2">
    <source>
        <dbReference type="EMBL" id="ROP29360.1"/>
    </source>
</evidence>